<evidence type="ECO:0000313" key="1">
    <source>
        <dbReference type="EMBL" id="BCO37685.1"/>
    </source>
</evidence>
<keyword evidence="2" id="KW-1185">Reference proteome</keyword>
<proteinExistence type="predicted"/>
<name>A0A7R7TYY5_9MYCO</name>
<protein>
    <recommendedName>
        <fullName evidence="3">CAP domain-containing protein</fullName>
    </recommendedName>
</protein>
<dbReference type="AlphaFoldDB" id="A0A7R7TYY5"/>
<evidence type="ECO:0000313" key="2">
    <source>
        <dbReference type="Proteomes" id="UP000595446"/>
    </source>
</evidence>
<dbReference type="EMBL" id="AP024237">
    <property type="protein sequence ID" value="BCO37685.1"/>
    <property type="molecule type" value="Genomic_DNA"/>
</dbReference>
<accession>A0A7R7TYY5</accession>
<sequence>MGADARPAFPRRVTYSLSHRRLQGISAAATVLPFLAANMLLAPPAVADSADSLRAAVGSVRSASCGPLRPDPLVERTAEDVNRSTAAWLDHTGRVAPVDDPLPLLKDRGYGGKKARLLQGAARTTADAIKALLLEGYLEIPDCSYTDYGASVIRNRTTNYVLTAIVLAA</sequence>
<gene>
    <name evidence="1" type="ORF">MHEC_41180</name>
</gene>
<organism evidence="1 2">
    <name type="scientific">Mycobacterium heckeshornense</name>
    <dbReference type="NCBI Taxonomy" id="110505"/>
    <lineage>
        <taxon>Bacteria</taxon>
        <taxon>Bacillati</taxon>
        <taxon>Actinomycetota</taxon>
        <taxon>Actinomycetes</taxon>
        <taxon>Mycobacteriales</taxon>
        <taxon>Mycobacteriaceae</taxon>
        <taxon>Mycobacterium</taxon>
    </lineage>
</organism>
<evidence type="ECO:0008006" key="3">
    <source>
        <dbReference type="Google" id="ProtNLM"/>
    </source>
</evidence>
<reference evidence="1 2" key="1">
    <citation type="submission" date="2020-12" db="EMBL/GenBank/DDBJ databases">
        <title>Complete genome sequence of Mycobacterium heckeshornense JCM 15655T, closely related to a pathogenic non-tuberculous mycobacterial species Mycobacterium xenopi.</title>
        <authorList>
            <person name="Yoshida M."/>
            <person name="Fukano H."/>
            <person name="Asakura T."/>
            <person name="Suzuki M."/>
            <person name="Hoshino Y."/>
        </authorList>
    </citation>
    <scope>NUCLEOTIDE SEQUENCE [LARGE SCALE GENOMIC DNA]</scope>
    <source>
        <strain evidence="1 2">JCM 15655</strain>
    </source>
</reference>
<dbReference type="Proteomes" id="UP000595446">
    <property type="component" value="Chromosome"/>
</dbReference>